<organism evidence="3 4">
    <name type="scientific">Tetrapyrgos nigripes</name>
    <dbReference type="NCBI Taxonomy" id="182062"/>
    <lineage>
        <taxon>Eukaryota</taxon>
        <taxon>Fungi</taxon>
        <taxon>Dikarya</taxon>
        <taxon>Basidiomycota</taxon>
        <taxon>Agaricomycotina</taxon>
        <taxon>Agaricomycetes</taxon>
        <taxon>Agaricomycetidae</taxon>
        <taxon>Agaricales</taxon>
        <taxon>Marasmiineae</taxon>
        <taxon>Marasmiaceae</taxon>
        <taxon>Tetrapyrgos</taxon>
    </lineage>
</organism>
<dbReference type="AlphaFoldDB" id="A0A8H5BSE3"/>
<dbReference type="Proteomes" id="UP000559256">
    <property type="component" value="Unassembled WGS sequence"/>
</dbReference>
<accession>A0A8H5BSE3</accession>
<evidence type="ECO:0000256" key="1">
    <source>
        <dbReference type="SAM" id="MobiDB-lite"/>
    </source>
</evidence>
<feature type="compositionally biased region" description="Low complexity" evidence="1">
    <location>
        <begin position="458"/>
        <end position="543"/>
    </location>
</feature>
<evidence type="ECO:0000313" key="3">
    <source>
        <dbReference type="EMBL" id="KAF5328473.1"/>
    </source>
</evidence>
<keyword evidence="4" id="KW-1185">Reference proteome</keyword>
<evidence type="ECO:0000313" key="4">
    <source>
        <dbReference type="Proteomes" id="UP000559256"/>
    </source>
</evidence>
<sequence length="557" mass="59881">MVFLTSRFAVLAVSLSLALLSVSPAPVDAVAIEPRRQHTTAEQTTIPLPPKAKLAKASTSKASSKKVSAKLPGASVHLSKGEKKKGKSRAKKEGDVEERGLWVGLGGVDHLLQSYFHVRRDHHAEVIVNGDRNHLRLNHYYDDHGHHKFVVNGDRNHIRLEHRDEATMSDVEPRHEDKVVLNGDREHVTVDCDDPHLKVIVNGRHDHIRCRRSPEQEGTADSHELHARSQRYYRHPRDVQERTTAPEGFVGVFSDSKQIGALCMSSTSEEFDVCEHPSDGTLLELMRDHSMPQTDPSSVVVRMVVHPGNDESSPRCVSFSKDSSSSPQSLKASPCLPGEIAQTQNSSQFFDFKPNDGTIDPLSYQTSDDDDLAQPQSVDDTPVGSEMLASRSPTTEPVTLKWMPAAANMTMQDVEPSSNSTVTETVTTTMTATSTSTSASSPSTTALKVEVYAEDSSSDVVTTTSSTDPSATMTSSPTDSSSSSIESADSTTPTPSATESLDADAVASSIASSSSAPSTTDSSSSTDSAASASTASDASATLARRSTAPYAWKFMAL</sequence>
<feature type="region of interest" description="Disordered" evidence="1">
    <location>
        <begin position="34"/>
        <end position="95"/>
    </location>
</feature>
<feature type="signal peptide" evidence="2">
    <location>
        <begin position="1"/>
        <end position="29"/>
    </location>
</feature>
<keyword evidence="2" id="KW-0732">Signal</keyword>
<feature type="compositionally biased region" description="Low complexity" evidence="1">
    <location>
        <begin position="51"/>
        <end position="62"/>
    </location>
</feature>
<feature type="compositionally biased region" description="Low complexity" evidence="1">
    <location>
        <begin position="318"/>
        <end position="333"/>
    </location>
</feature>
<proteinExistence type="predicted"/>
<dbReference type="EMBL" id="JAACJM010000362">
    <property type="protein sequence ID" value="KAF5328473.1"/>
    <property type="molecule type" value="Genomic_DNA"/>
</dbReference>
<reference evidence="3 4" key="1">
    <citation type="journal article" date="2020" name="ISME J.">
        <title>Uncovering the hidden diversity of litter-decomposition mechanisms in mushroom-forming fungi.</title>
        <authorList>
            <person name="Floudas D."/>
            <person name="Bentzer J."/>
            <person name="Ahren D."/>
            <person name="Johansson T."/>
            <person name="Persson P."/>
            <person name="Tunlid A."/>
        </authorList>
    </citation>
    <scope>NUCLEOTIDE SEQUENCE [LARGE SCALE GENOMIC DNA]</scope>
    <source>
        <strain evidence="3 4">CBS 291.85</strain>
    </source>
</reference>
<feature type="region of interest" description="Disordered" evidence="1">
    <location>
        <begin position="307"/>
        <end position="335"/>
    </location>
</feature>
<comment type="caution">
    <text evidence="3">The sequence shown here is derived from an EMBL/GenBank/DDBJ whole genome shotgun (WGS) entry which is preliminary data.</text>
</comment>
<evidence type="ECO:0000256" key="2">
    <source>
        <dbReference type="SAM" id="SignalP"/>
    </source>
</evidence>
<feature type="region of interest" description="Disordered" evidence="1">
    <location>
        <begin position="348"/>
        <end position="398"/>
    </location>
</feature>
<gene>
    <name evidence="3" type="ORF">D9758_017018</name>
</gene>
<feature type="chain" id="PRO_5034103811" evidence="2">
    <location>
        <begin position="30"/>
        <end position="557"/>
    </location>
</feature>
<protein>
    <submittedName>
        <fullName evidence="3">Uncharacterized protein</fullName>
    </submittedName>
</protein>
<name>A0A8H5BSE3_9AGAR</name>
<feature type="region of interest" description="Disordered" evidence="1">
    <location>
        <begin position="453"/>
        <end position="543"/>
    </location>
</feature>